<comment type="caution">
    <text evidence="2">The sequence shown here is derived from an EMBL/GenBank/DDBJ whole genome shotgun (WGS) entry which is preliminary data.</text>
</comment>
<accession>A0ABQ7TH02</accession>
<dbReference type="EMBL" id="JAIPUX010000439">
    <property type="protein sequence ID" value="KAH0628914.1"/>
    <property type="molecule type" value="Genomic_DNA"/>
</dbReference>
<feature type="chain" id="PRO_5046771752" description="Lysozyme" evidence="1">
    <location>
        <begin position="20"/>
        <end position="73"/>
    </location>
</feature>
<dbReference type="PANTHER" id="PTHR11407:SF25">
    <property type="entry name" value="SPERM ACROSOME MEMBRANE-ASSOCIATED PROTEIN 3"/>
    <property type="match status" value="1"/>
</dbReference>
<gene>
    <name evidence="2" type="ORF">JD844_010552</name>
</gene>
<evidence type="ECO:0000313" key="2">
    <source>
        <dbReference type="EMBL" id="KAH0628914.1"/>
    </source>
</evidence>
<protein>
    <recommendedName>
        <fullName evidence="4">Lysozyme</fullName>
    </recommendedName>
</protein>
<name>A0ABQ7TH02_PHRPL</name>
<evidence type="ECO:0008006" key="4">
    <source>
        <dbReference type="Google" id="ProtNLM"/>
    </source>
</evidence>
<dbReference type="PANTHER" id="PTHR11407">
    <property type="entry name" value="LYSOZYME C"/>
    <property type="match status" value="1"/>
</dbReference>
<dbReference type="Proteomes" id="UP000826234">
    <property type="component" value="Unassembled WGS sequence"/>
</dbReference>
<keyword evidence="3" id="KW-1185">Reference proteome</keyword>
<keyword evidence="1" id="KW-0732">Signal</keyword>
<dbReference type="SUPFAM" id="SSF53955">
    <property type="entry name" value="Lysozyme-like"/>
    <property type="match status" value="1"/>
</dbReference>
<evidence type="ECO:0000256" key="1">
    <source>
        <dbReference type="SAM" id="SignalP"/>
    </source>
</evidence>
<reference evidence="2 3" key="1">
    <citation type="journal article" date="2022" name="Gigascience">
        <title>A chromosome-level genome assembly and annotation of the desert horned lizard, Phrynosoma platyrhinos, provides insight into chromosomal rearrangements among reptiles.</title>
        <authorList>
            <person name="Koochekian N."/>
            <person name="Ascanio A."/>
            <person name="Farleigh K."/>
            <person name="Card D.C."/>
            <person name="Schield D.R."/>
            <person name="Castoe T.A."/>
            <person name="Jezkova T."/>
        </authorList>
    </citation>
    <scope>NUCLEOTIDE SEQUENCE [LARGE SCALE GENOMIC DNA]</scope>
    <source>
        <strain evidence="2">NK-2021</strain>
    </source>
</reference>
<dbReference type="Gene3D" id="1.10.530.10">
    <property type="match status" value="1"/>
</dbReference>
<organism evidence="2 3">
    <name type="scientific">Phrynosoma platyrhinos</name>
    <name type="common">Desert horned lizard</name>
    <dbReference type="NCBI Taxonomy" id="52577"/>
    <lineage>
        <taxon>Eukaryota</taxon>
        <taxon>Metazoa</taxon>
        <taxon>Chordata</taxon>
        <taxon>Craniata</taxon>
        <taxon>Vertebrata</taxon>
        <taxon>Euteleostomi</taxon>
        <taxon>Lepidosauria</taxon>
        <taxon>Squamata</taxon>
        <taxon>Bifurcata</taxon>
        <taxon>Unidentata</taxon>
        <taxon>Episquamata</taxon>
        <taxon>Toxicofera</taxon>
        <taxon>Iguania</taxon>
        <taxon>Phrynosomatidae</taxon>
        <taxon>Phrynosomatinae</taxon>
        <taxon>Phrynosoma</taxon>
    </lineage>
</organism>
<evidence type="ECO:0000313" key="3">
    <source>
        <dbReference type="Proteomes" id="UP000826234"/>
    </source>
</evidence>
<dbReference type="InterPro" id="IPR001916">
    <property type="entry name" value="Glyco_hydro_22"/>
</dbReference>
<proteinExistence type="predicted"/>
<dbReference type="InterPro" id="IPR023346">
    <property type="entry name" value="Lysozyme-like_dom_sf"/>
</dbReference>
<feature type="signal peptide" evidence="1">
    <location>
        <begin position="1"/>
        <end position="19"/>
    </location>
</feature>
<sequence length="73" mass="8238">MKFLLLLQLLMCLASRVWGKIFGRCELAQVLKRAGLEGYRGHTVADYLLTSNINDDIVCAMKIAQRPRSLGAW</sequence>